<organism evidence="1 2">
    <name type="scientific">Paenochrobactrum gallinarii</name>
    <dbReference type="NCBI Taxonomy" id="643673"/>
    <lineage>
        <taxon>Bacteria</taxon>
        <taxon>Pseudomonadati</taxon>
        <taxon>Pseudomonadota</taxon>
        <taxon>Alphaproteobacteria</taxon>
        <taxon>Hyphomicrobiales</taxon>
        <taxon>Brucellaceae</taxon>
        <taxon>Paenochrobactrum</taxon>
    </lineage>
</organism>
<dbReference type="Proteomes" id="UP000555393">
    <property type="component" value="Unassembled WGS sequence"/>
</dbReference>
<accession>A0A841M489</accession>
<gene>
    <name evidence="1" type="ORF">FHS77_001671</name>
</gene>
<name>A0A841M489_9HYPH</name>
<sequence length="130" mass="14956">MKSDIASYHFGIRHYDADTVPLLKHLHSRLSRFVPYVSPETDDGRRRFLCGLHKMQALVCAGLNAPDMVRTQVHVAGKVGASPRQQARDLWLALFRFTTGFIRFLKRFYWGGDGKRLLKAMEFFDKALKS</sequence>
<reference evidence="1 2" key="1">
    <citation type="submission" date="2020-08" db="EMBL/GenBank/DDBJ databases">
        <title>Genomic Encyclopedia of Type Strains, Phase IV (KMG-IV): sequencing the most valuable type-strain genomes for metagenomic binning, comparative biology and taxonomic classification.</title>
        <authorList>
            <person name="Goeker M."/>
        </authorList>
    </citation>
    <scope>NUCLEOTIDE SEQUENCE [LARGE SCALE GENOMIC DNA]</scope>
    <source>
        <strain evidence="1 2">DSM 22336</strain>
    </source>
</reference>
<comment type="caution">
    <text evidence="1">The sequence shown here is derived from an EMBL/GenBank/DDBJ whole genome shotgun (WGS) entry which is preliminary data.</text>
</comment>
<evidence type="ECO:0000313" key="2">
    <source>
        <dbReference type="Proteomes" id="UP000555393"/>
    </source>
</evidence>
<proteinExistence type="predicted"/>
<evidence type="ECO:0000313" key="1">
    <source>
        <dbReference type="EMBL" id="MBB6261121.1"/>
    </source>
</evidence>
<protein>
    <submittedName>
        <fullName evidence="1">Uncharacterized protein</fullName>
    </submittedName>
</protein>
<dbReference type="RefSeq" id="WP_184222187.1">
    <property type="nucleotide sequence ID" value="NZ_JACIIU010000006.1"/>
</dbReference>
<keyword evidence="2" id="KW-1185">Reference proteome</keyword>
<dbReference type="EMBL" id="JACIIU010000006">
    <property type="protein sequence ID" value="MBB6261121.1"/>
    <property type="molecule type" value="Genomic_DNA"/>
</dbReference>
<dbReference type="AlphaFoldDB" id="A0A841M489"/>